<dbReference type="RefSeq" id="WP_180893386.1">
    <property type="nucleotide sequence ID" value="NZ_JACCKD010000004.1"/>
</dbReference>
<organism evidence="4 5">
    <name type="scientific">Haloechinothrix aidingensis</name>
    <dbReference type="NCBI Taxonomy" id="2752311"/>
    <lineage>
        <taxon>Bacteria</taxon>
        <taxon>Bacillati</taxon>
        <taxon>Actinomycetota</taxon>
        <taxon>Actinomycetes</taxon>
        <taxon>Pseudonocardiales</taxon>
        <taxon>Pseudonocardiaceae</taxon>
        <taxon>Haloechinothrix</taxon>
    </lineage>
</organism>
<dbReference type="Pfam" id="PF07969">
    <property type="entry name" value="Amidohydro_3"/>
    <property type="match status" value="1"/>
</dbReference>
<dbReference type="PANTHER" id="PTHR22642">
    <property type="entry name" value="IMIDAZOLONEPROPIONASE"/>
    <property type="match status" value="1"/>
</dbReference>
<dbReference type="InterPro" id="IPR013108">
    <property type="entry name" value="Amidohydro_3"/>
</dbReference>
<feature type="region of interest" description="Disordered" evidence="1">
    <location>
        <begin position="434"/>
        <end position="470"/>
    </location>
</feature>
<feature type="signal peptide" evidence="2">
    <location>
        <begin position="1"/>
        <end position="23"/>
    </location>
</feature>
<dbReference type="Gene3D" id="3.20.20.140">
    <property type="entry name" value="Metal-dependent hydrolases"/>
    <property type="match status" value="1"/>
</dbReference>
<keyword evidence="5" id="KW-1185">Reference proteome</keyword>
<dbReference type="SUPFAM" id="SSF51556">
    <property type="entry name" value="Metallo-dependent hydrolases"/>
    <property type="match status" value="1"/>
</dbReference>
<feature type="compositionally biased region" description="Basic and acidic residues" evidence="1">
    <location>
        <begin position="434"/>
        <end position="445"/>
    </location>
</feature>
<evidence type="ECO:0000259" key="3">
    <source>
        <dbReference type="Pfam" id="PF07969"/>
    </source>
</evidence>
<sequence>MRTMRRICVAIGAVALALTTATGATGAAADSESGAGADTVLLHGFVYTADARGSVAEAVAVEDGVIVYVGNDRGAEGFIGAGTEVIDLDGRMVMPGIHDAHIHGISEGHPRCDLDYQPLTVAEFEARIEECANNPEFGTGADDWLPVDNWYIQFLRPRGAEVDKDTLDALDTDRPVIVYSVFAHSALANSRALELAGITSETEDPPDGVIGRDGDGEPDGWLYDGAQQLVDEVIPPPPPVDPVVAAGRGMETFAEEGITSFFVPGASGETVENFVRLREDGGLTSRAHFAIRGQAATGEDLDRFVDELDRMRAELENLDQLPQQVHRWRSDHVAGPRVVAEPGVSIDGVKYFMDGISQHPAQTAALLEPYRENVGTDDEPEWVPGDNDGELYIDPDALAEMVTTLDQAGYQTKVHAIGSRAVRSSLDSFAAMRDDSTQGRGHEDGAGSGHGYGQGRARGAGHGTDSRPSVEHAEIVHPDDFGRFEQLGVLPVMSYQWAKPAPDSTDAVKPYLGPERWDWYQPEGQLHEAGARIAFGSDYPVDPLDQFFALEVAVLRAADWGPEYPEYAGTLNEDPGLSLAEAIRGMTIDAAYAMHQDEVTGSLERGKLADLLVLDQNLFDVPRDDISETTVLHTMVGGEVVHSRLQPEREEDRS</sequence>
<evidence type="ECO:0000256" key="2">
    <source>
        <dbReference type="SAM" id="SignalP"/>
    </source>
</evidence>
<dbReference type="InterPro" id="IPR011059">
    <property type="entry name" value="Metal-dep_hydrolase_composite"/>
</dbReference>
<dbReference type="InterPro" id="IPR033932">
    <property type="entry name" value="YtcJ-like"/>
</dbReference>
<feature type="chain" id="PRO_5039153755" evidence="2">
    <location>
        <begin position="24"/>
        <end position="654"/>
    </location>
</feature>
<evidence type="ECO:0000313" key="5">
    <source>
        <dbReference type="Proteomes" id="UP000582974"/>
    </source>
</evidence>
<proteinExistence type="predicted"/>
<dbReference type="PANTHER" id="PTHR22642:SF2">
    <property type="entry name" value="PROTEIN LONG AFTER FAR-RED 3"/>
    <property type="match status" value="1"/>
</dbReference>
<dbReference type="EMBL" id="JACCKD010000004">
    <property type="protein sequence ID" value="MBA0126577.1"/>
    <property type="molecule type" value="Genomic_DNA"/>
</dbReference>
<keyword evidence="2" id="KW-0732">Signal</keyword>
<dbReference type="Gene3D" id="3.10.310.70">
    <property type="match status" value="1"/>
</dbReference>
<protein>
    <submittedName>
        <fullName evidence="4">Amidohydrolase</fullName>
    </submittedName>
</protein>
<evidence type="ECO:0000256" key="1">
    <source>
        <dbReference type="SAM" id="MobiDB-lite"/>
    </source>
</evidence>
<dbReference type="InterPro" id="IPR032466">
    <property type="entry name" value="Metal_Hydrolase"/>
</dbReference>
<evidence type="ECO:0000313" key="4">
    <source>
        <dbReference type="EMBL" id="MBA0126577.1"/>
    </source>
</evidence>
<dbReference type="CDD" id="cd01300">
    <property type="entry name" value="YtcJ_like"/>
    <property type="match status" value="1"/>
</dbReference>
<gene>
    <name evidence="4" type="ORF">H0B56_13580</name>
</gene>
<comment type="caution">
    <text evidence="4">The sequence shown here is derived from an EMBL/GenBank/DDBJ whole genome shotgun (WGS) entry which is preliminary data.</text>
</comment>
<feature type="compositionally biased region" description="Gly residues" evidence="1">
    <location>
        <begin position="446"/>
        <end position="462"/>
    </location>
</feature>
<accession>A0A838ABG4</accession>
<dbReference type="AlphaFoldDB" id="A0A838ABG4"/>
<dbReference type="SUPFAM" id="SSF51338">
    <property type="entry name" value="Composite domain of metallo-dependent hydrolases"/>
    <property type="match status" value="1"/>
</dbReference>
<name>A0A838ABG4_9PSEU</name>
<keyword evidence="4" id="KW-0378">Hydrolase</keyword>
<dbReference type="Gene3D" id="2.30.40.10">
    <property type="entry name" value="Urease, subunit C, domain 1"/>
    <property type="match status" value="1"/>
</dbReference>
<dbReference type="GO" id="GO:0016810">
    <property type="term" value="F:hydrolase activity, acting on carbon-nitrogen (but not peptide) bonds"/>
    <property type="evidence" value="ECO:0007669"/>
    <property type="project" value="InterPro"/>
</dbReference>
<feature type="domain" description="Amidohydrolase 3" evidence="3">
    <location>
        <begin position="84"/>
        <end position="642"/>
    </location>
</feature>
<reference evidence="4 5" key="1">
    <citation type="submission" date="2020-07" db="EMBL/GenBank/DDBJ databases">
        <title>Genome of Haloechinothrix sp.</title>
        <authorList>
            <person name="Tang S.-K."/>
            <person name="Yang L."/>
            <person name="Zhu W.-Y."/>
        </authorList>
    </citation>
    <scope>NUCLEOTIDE SEQUENCE [LARGE SCALE GENOMIC DNA]</scope>
    <source>
        <strain evidence="4 5">YIM 98757</strain>
    </source>
</reference>
<dbReference type="Proteomes" id="UP000582974">
    <property type="component" value="Unassembled WGS sequence"/>
</dbReference>